<evidence type="ECO:0000313" key="1">
    <source>
        <dbReference type="EnsemblPlants" id="LPERR08G11160.1"/>
    </source>
</evidence>
<dbReference type="Gramene" id="LPERR08G11160.1">
    <property type="protein sequence ID" value="LPERR08G11160.1"/>
    <property type="gene ID" value="LPERR08G11160"/>
</dbReference>
<reference evidence="1" key="3">
    <citation type="submission" date="2015-04" db="UniProtKB">
        <authorList>
            <consortium name="EnsemblPlants"/>
        </authorList>
    </citation>
    <scope>IDENTIFICATION</scope>
</reference>
<protein>
    <submittedName>
        <fullName evidence="1">Uncharacterized protein</fullName>
    </submittedName>
</protein>
<dbReference type="EnsemblPlants" id="LPERR08G11160.1">
    <property type="protein sequence ID" value="LPERR08G11160.1"/>
    <property type="gene ID" value="LPERR08G11160"/>
</dbReference>
<proteinExistence type="predicted"/>
<sequence>MIAGVAIPKLIREVTKPAQMMTLSPLSGRQHDADGQERIETDCNSSSNRLFTVLFLLYLRPVATPLNLPSLSNGETSTT</sequence>
<name>A0A0D9X7I7_9ORYZ</name>
<reference evidence="1 2" key="1">
    <citation type="submission" date="2012-08" db="EMBL/GenBank/DDBJ databases">
        <title>Oryza genome evolution.</title>
        <authorList>
            <person name="Wing R.A."/>
        </authorList>
    </citation>
    <scope>NUCLEOTIDE SEQUENCE</scope>
</reference>
<dbReference type="Proteomes" id="UP000032180">
    <property type="component" value="Chromosome 8"/>
</dbReference>
<evidence type="ECO:0000313" key="2">
    <source>
        <dbReference type="Proteomes" id="UP000032180"/>
    </source>
</evidence>
<organism evidence="1 2">
    <name type="scientific">Leersia perrieri</name>
    <dbReference type="NCBI Taxonomy" id="77586"/>
    <lineage>
        <taxon>Eukaryota</taxon>
        <taxon>Viridiplantae</taxon>
        <taxon>Streptophyta</taxon>
        <taxon>Embryophyta</taxon>
        <taxon>Tracheophyta</taxon>
        <taxon>Spermatophyta</taxon>
        <taxon>Magnoliopsida</taxon>
        <taxon>Liliopsida</taxon>
        <taxon>Poales</taxon>
        <taxon>Poaceae</taxon>
        <taxon>BOP clade</taxon>
        <taxon>Oryzoideae</taxon>
        <taxon>Oryzeae</taxon>
        <taxon>Oryzinae</taxon>
        <taxon>Leersia</taxon>
    </lineage>
</organism>
<keyword evidence="2" id="KW-1185">Reference proteome</keyword>
<dbReference type="HOGENOM" id="CLU_2609525_0_0_1"/>
<reference evidence="2" key="2">
    <citation type="submission" date="2013-12" db="EMBL/GenBank/DDBJ databases">
        <authorList>
            <person name="Yu Y."/>
            <person name="Lee S."/>
            <person name="de Baynast K."/>
            <person name="Wissotski M."/>
            <person name="Liu L."/>
            <person name="Talag J."/>
            <person name="Goicoechea J."/>
            <person name="Angelova A."/>
            <person name="Jetty R."/>
            <person name="Kudrna D."/>
            <person name="Golser W."/>
            <person name="Rivera L."/>
            <person name="Zhang J."/>
            <person name="Wing R."/>
        </authorList>
    </citation>
    <scope>NUCLEOTIDE SEQUENCE</scope>
</reference>
<dbReference type="AlphaFoldDB" id="A0A0D9X7I7"/>
<accession>A0A0D9X7I7</accession>